<feature type="domain" description="F-box" evidence="1">
    <location>
        <begin position="1"/>
        <end position="45"/>
    </location>
</feature>
<dbReference type="AlphaFoldDB" id="A0A366QZU3"/>
<dbReference type="RefSeq" id="XP_031012024.1">
    <property type="nucleotide sequence ID" value="XM_031163921.1"/>
</dbReference>
<dbReference type="OrthoDB" id="5410873at2759"/>
<name>A0A366QZU3_9HYPO</name>
<dbReference type="PROSITE" id="PS50181">
    <property type="entry name" value="FBOX"/>
    <property type="match status" value="1"/>
</dbReference>
<evidence type="ECO:0000313" key="2">
    <source>
        <dbReference type="EMBL" id="RBR09616.1"/>
    </source>
</evidence>
<dbReference type="Proteomes" id="UP000253153">
    <property type="component" value="Unassembled WGS sequence"/>
</dbReference>
<evidence type="ECO:0000259" key="1">
    <source>
        <dbReference type="PROSITE" id="PS50181"/>
    </source>
</evidence>
<comment type="caution">
    <text evidence="2">The sequence shown here is derived from an EMBL/GenBank/DDBJ whole genome shotgun (WGS) entry which is preliminary data.</text>
</comment>
<accession>A0A366QZU3</accession>
<evidence type="ECO:0000313" key="3">
    <source>
        <dbReference type="Proteomes" id="UP000253153"/>
    </source>
</evidence>
<dbReference type="EMBL" id="QKXC01000259">
    <property type="protein sequence ID" value="RBR09616.1"/>
    <property type="molecule type" value="Genomic_DNA"/>
</dbReference>
<organism evidence="2 3">
    <name type="scientific">Fusarium coffeatum</name>
    <dbReference type="NCBI Taxonomy" id="231269"/>
    <lineage>
        <taxon>Eukaryota</taxon>
        <taxon>Fungi</taxon>
        <taxon>Dikarya</taxon>
        <taxon>Ascomycota</taxon>
        <taxon>Pezizomycotina</taxon>
        <taxon>Sordariomycetes</taxon>
        <taxon>Hypocreomycetidae</taxon>
        <taxon>Hypocreales</taxon>
        <taxon>Nectriaceae</taxon>
        <taxon>Fusarium</taxon>
        <taxon>Fusarium incarnatum-equiseti species complex</taxon>
    </lineage>
</organism>
<proteinExistence type="predicted"/>
<reference evidence="2 3" key="1">
    <citation type="submission" date="2018-06" db="EMBL/GenBank/DDBJ databases">
        <title>Fusarium incarnatum-equiseti species complex species 28.</title>
        <authorList>
            <person name="Gardiner D.M."/>
        </authorList>
    </citation>
    <scope>NUCLEOTIDE SEQUENCE [LARGE SCALE GENOMIC DNA]</scope>
    <source>
        <strain evidence="2 3">FIESC_28</strain>
    </source>
</reference>
<gene>
    <name evidence="2" type="ORF">FIESC28_09786</name>
</gene>
<keyword evidence="3" id="KW-1185">Reference proteome</keyword>
<sequence>MSFNQVPTEILLEIGDHVSPDSLRHLCLSSRHLMTIFQEKAYHSTSLDDAISSANRFFALASGPRGKFVRKITYSPRDPWRRSARDNIRLKEGEAIRYPLLNPYVQLSSETRQALQSLNLFPCLKKFQFDLGGWNLNEWRDAPCCFTLFGFIRNNDSYHEEPWRIVVENSLQAVAKNEVGTFEQLEINGLPPTGSEYYYACASENWKTLLGSLKKFEISLAEVNGRFGTMTNAHNGFLYYFPYAFFQHLTSVRDLRIGGTEDAIIGSSDNLEPIDWTSFQLSNLRFIEIEYSHIMDGLCGFFANHAHTLERIRLKNCFGTRKQDWMNLIQVFLDKKPTQLVQFDIVAYPVRLRHGQGDYFYKGEICGHGMVGEVKGEKMRKFVVGQANDTCGHFEPVEGHAVDGDLELDERDVIEKWRELEKLMERNRRMRADER</sequence>
<protein>
    <recommendedName>
        <fullName evidence="1">F-box domain-containing protein</fullName>
    </recommendedName>
</protein>
<dbReference type="GeneID" id="41999217"/>
<dbReference type="InterPro" id="IPR001810">
    <property type="entry name" value="F-box_dom"/>
</dbReference>